<dbReference type="PANTHER" id="PTHR23349">
    <property type="entry name" value="BASIC HELIX-LOOP-HELIX TRANSCRIPTION FACTOR, TWIST"/>
    <property type="match status" value="1"/>
</dbReference>
<gene>
    <name evidence="7" type="ORF">X975_26108</name>
</gene>
<sequence length="193" mass="21699">MSFLKSPSQPAHEISETVYPPYYTCGPGGETFYVWPAFSTDGSDISSPLVSSPDTRTTTRPERVEPVRCVKRRVTANRKERRRTLSINNAFSELRGCIPYVPPDTKLSKIKILRLATSYIAYLMDVLAEDESGKTPGAFRAEITKSSDISNNKKRELGMPSHLIDSTRNRKASGRTGWPQHVWALELKHENPT</sequence>
<dbReference type="Pfam" id="PF00010">
    <property type="entry name" value="HLH"/>
    <property type="match status" value="1"/>
</dbReference>
<keyword evidence="5" id="KW-0539">Nucleus</keyword>
<dbReference type="EMBL" id="KK112359">
    <property type="protein sequence ID" value="KFM57440.1"/>
    <property type="molecule type" value="Genomic_DNA"/>
</dbReference>
<dbReference type="STRING" id="407821.A0A087SX51"/>
<dbReference type="FunFam" id="4.10.280.10:FF:000010">
    <property type="entry name" value="Scleraxis bHLH transcription factor"/>
    <property type="match status" value="1"/>
</dbReference>
<dbReference type="AlphaFoldDB" id="A0A087SX51"/>
<evidence type="ECO:0000256" key="1">
    <source>
        <dbReference type="ARBA" id="ARBA00004123"/>
    </source>
</evidence>
<dbReference type="GO" id="GO:0046983">
    <property type="term" value="F:protein dimerization activity"/>
    <property type="evidence" value="ECO:0007669"/>
    <property type="project" value="InterPro"/>
</dbReference>
<keyword evidence="2" id="KW-0805">Transcription regulation</keyword>
<dbReference type="OrthoDB" id="10055449at2759"/>
<keyword evidence="4" id="KW-0804">Transcription</keyword>
<accession>A0A087SX51</accession>
<name>A0A087SX51_STEMI</name>
<evidence type="ECO:0000256" key="3">
    <source>
        <dbReference type="ARBA" id="ARBA00023125"/>
    </source>
</evidence>
<dbReference type="GO" id="GO:0000981">
    <property type="term" value="F:DNA-binding transcription factor activity, RNA polymerase II-specific"/>
    <property type="evidence" value="ECO:0007669"/>
    <property type="project" value="TreeGrafter"/>
</dbReference>
<feature type="domain" description="BHLH" evidence="6">
    <location>
        <begin position="71"/>
        <end position="123"/>
    </location>
</feature>
<dbReference type="GO" id="GO:0032502">
    <property type="term" value="P:developmental process"/>
    <property type="evidence" value="ECO:0007669"/>
    <property type="project" value="TreeGrafter"/>
</dbReference>
<comment type="subcellular location">
    <subcellularLocation>
        <location evidence="1">Nucleus</location>
    </subcellularLocation>
</comment>
<dbReference type="InterPro" id="IPR011598">
    <property type="entry name" value="bHLH_dom"/>
</dbReference>
<dbReference type="GO" id="GO:0000977">
    <property type="term" value="F:RNA polymerase II transcription regulatory region sequence-specific DNA binding"/>
    <property type="evidence" value="ECO:0007669"/>
    <property type="project" value="TreeGrafter"/>
</dbReference>
<evidence type="ECO:0000259" key="6">
    <source>
        <dbReference type="PROSITE" id="PS50888"/>
    </source>
</evidence>
<dbReference type="Proteomes" id="UP000054359">
    <property type="component" value="Unassembled WGS sequence"/>
</dbReference>
<dbReference type="SUPFAM" id="SSF47459">
    <property type="entry name" value="HLH, helix-loop-helix DNA-binding domain"/>
    <property type="match status" value="1"/>
</dbReference>
<dbReference type="CDD" id="cd11466">
    <property type="entry name" value="bHLH_TS_HAND"/>
    <property type="match status" value="1"/>
</dbReference>
<evidence type="ECO:0000256" key="4">
    <source>
        <dbReference type="ARBA" id="ARBA00023163"/>
    </source>
</evidence>
<keyword evidence="8" id="KW-1185">Reference proteome</keyword>
<dbReference type="PANTHER" id="PTHR23349:SF68">
    <property type="entry name" value="FI14601P"/>
    <property type="match status" value="1"/>
</dbReference>
<dbReference type="PROSITE" id="PS50888">
    <property type="entry name" value="BHLH"/>
    <property type="match status" value="1"/>
</dbReference>
<dbReference type="OMA" id="KRRNCAN"/>
<feature type="non-terminal residue" evidence="7">
    <location>
        <position position="193"/>
    </location>
</feature>
<dbReference type="InterPro" id="IPR050283">
    <property type="entry name" value="E-box_TF_Regulators"/>
</dbReference>
<keyword evidence="3" id="KW-0238">DNA-binding</keyword>
<organism evidence="7 8">
    <name type="scientific">Stegodyphus mimosarum</name>
    <name type="common">African social velvet spider</name>
    <dbReference type="NCBI Taxonomy" id="407821"/>
    <lineage>
        <taxon>Eukaryota</taxon>
        <taxon>Metazoa</taxon>
        <taxon>Ecdysozoa</taxon>
        <taxon>Arthropoda</taxon>
        <taxon>Chelicerata</taxon>
        <taxon>Arachnida</taxon>
        <taxon>Araneae</taxon>
        <taxon>Araneomorphae</taxon>
        <taxon>Entelegynae</taxon>
        <taxon>Eresoidea</taxon>
        <taxon>Eresidae</taxon>
        <taxon>Stegodyphus</taxon>
    </lineage>
</organism>
<protein>
    <submittedName>
        <fullName evidence="7">Heart-and neural crest derivatives-expressed protein 2</fullName>
    </submittedName>
</protein>
<proteinExistence type="predicted"/>
<dbReference type="SMART" id="SM00353">
    <property type="entry name" value="HLH"/>
    <property type="match status" value="1"/>
</dbReference>
<dbReference type="Gene3D" id="4.10.280.10">
    <property type="entry name" value="Helix-loop-helix DNA-binding domain"/>
    <property type="match status" value="1"/>
</dbReference>
<dbReference type="InterPro" id="IPR036638">
    <property type="entry name" value="HLH_DNA-bd_sf"/>
</dbReference>
<evidence type="ECO:0000313" key="7">
    <source>
        <dbReference type="EMBL" id="KFM57440.1"/>
    </source>
</evidence>
<evidence type="ECO:0000313" key="8">
    <source>
        <dbReference type="Proteomes" id="UP000054359"/>
    </source>
</evidence>
<evidence type="ECO:0000256" key="2">
    <source>
        <dbReference type="ARBA" id="ARBA00023015"/>
    </source>
</evidence>
<evidence type="ECO:0000256" key="5">
    <source>
        <dbReference type="ARBA" id="ARBA00023242"/>
    </source>
</evidence>
<reference evidence="7 8" key="1">
    <citation type="submission" date="2013-11" db="EMBL/GenBank/DDBJ databases">
        <title>Genome sequencing of Stegodyphus mimosarum.</title>
        <authorList>
            <person name="Bechsgaard J."/>
        </authorList>
    </citation>
    <scope>NUCLEOTIDE SEQUENCE [LARGE SCALE GENOMIC DNA]</scope>
</reference>
<dbReference type="GO" id="GO:0005634">
    <property type="term" value="C:nucleus"/>
    <property type="evidence" value="ECO:0007669"/>
    <property type="project" value="UniProtKB-SubCell"/>
</dbReference>